<keyword evidence="3" id="KW-1185">Reference proteome</keyword>
<sequence length="155" mass="18176">MNSKEIASNKRPFGKDWSSSKKTSSPKNKLMEDYERLKKTGLNPYRPNTGGKRPPATKNEETPKKISKGWNRTPPAIQSNSWEFPPQKRVRFKEFFREYKLGGLQDLEVEEMIKDCYLVYNMKKVRSQKLFPAERNFWYFQKLLSPSTISQSGSE</sequence>
<dbReference type="AlphaFoldDB" id="A0A2U1J6T9"/>
<protein>
    <submittedName>
        <fullName evidence="2">Uncharacterized protein</fullName>
    </submittedName>
</protein>
<proteinExistence type="predicted"/>
<feature type="compositionally biased region" description="Low complexity" evidence="1">
    <location>
        <begin position="15"/>
        <end position="28"/>
    </location>
</feature>
<feature type="region of interest" description="Disordered" evidence="1">
    <location>
        <begin position="1"/>
        <end position="82"/>
    </location>
</feature>
<evidence type="ECO:0000313" key="2">
    <source>
        <dbReference type="EMBL" id="PWA00796.1"/>
    </source>
</evidence>
<organism evidence="2 3">
    <name type="scientific">Smittium angustum</name>
    <dbReference type="NCBI Taxonomy" id="133377"/>
    <lineage>
        <taxon>Eukaryota</taxon>
        <taxon>Fungi</taxon>
        <taxon>Fungi incertae sedis</taxon>
        <taxon>Zoopagomycota</taxon>
        <taxon>Kickxellomycotina</taxon>
        <taxon>Harpellomycetes</taxon>
        <taxon>Harpellales</taxon>
        <taxon>Legeriomycetaceae</taxon>
        <taxon>Smittium</taxon>
    </lineage>
</organism>
<feature type="compositionally biased region" description="Basic and acidic residues" evidence="1">
    <location>
        <begin position="29"/>
        <end position="38"/>
    </location>
</feature>
<evidence type="ECO:0000313" key="3">
    <source>
        <dbReference type="Proteomes" id="UP000245591"/>
    </source>
</evidence>
<comment type="caution">
    <text evidence="2">The sequence shown here is derived from an EMBL/GenBank/DDBJ whole genome shotgun (WGS) entry which is preliminary data.</text>
</comment>
<evidence type="ECO:0000256" key="1">
    <source>
        <dbReference type="SAM" id="MobiDB-lite"/>
    </source>
</evidence>
<dbReference type="Proteomes" id="UP000245591">
    <property type="component" value="Unassembled WGS sequence"/>
</dbReference>
<name>A0A2U1J6T9_SMIAN</name>
<dbReference type="EMBL" id="MBFU01000291">
    <property type="protein sequence ID" value="PWA00796.1"/>
    <property type="molecule type" value="Genomic_DNA"/>
</dbReference>
<gene>
    <name evidence="2" type="ORF">BB558_003141</name>
</gene>
<reference evidence="2 3" key="1">
    <citation type="journal article" date="2018" name="MBio">
        <title>Comparative Genomics Reveals the Core Gene Toolbox for the Fungus-Insect Symbiosis.</title>
        <authorList>
            <person name="Wang Y."/>
            <person name="Stata M."/>
            <person name="Wang W."/>
            <person name="Stajich J.E."/>
            <person name="White M.M."/>
            <person name="Moncalvo J.M."/>
        </authorList>
    </citation>
    <scope>NUCLEOTIDE SEQUENCE [LARGE SCALE GENOMIC DNA]</scope>
    <source>
        <strain evidence="2 3">AUS-126-30</strain>
    </source>
</reference>
<accession>A0A2U1J6T9</accession>